<dbReference type="AlphaFoldDB" id="A0A1M3T7M5"/>
<gene>
    <name evidence="1" type="ORF">ASPFODRAFT_63940</name>
</gene>
<evidence type="ECO:0000313" key="2">
    <source>
        <dbReference type="Proteomes" id="UP000184063"/>
    </source>
</evidence>
<protein>
    <submittedName>
        <fullName evidence="1">Uncharacterized protein</fullName>
    </submittedName>
</protein>
<accession>A0A1M3T7M5</accession>
<dbReference type="Proteomes" id="UP000184063">
    <property type="component" value="Unassembled WGS sequence"/>
</dbReference>
<proteinExistence type="predicted"/>
<organism evidence="1 2">
    <name type="scientific">Aspergillus luchuensis (strain CBS 106.47)</name>
    <dbReference type="NCBI Taxonomy" id="1137211"/>
    <lineage>
        <taxon>Eukaryota</taxon>
        <taxon>Fungi</taxon>
        <taxon>Dikarya</taxon>
        <taxon>Ascomycota</taxon>
        <taxon>Pezizomycotina</taxon>
        <taxon>Eurotiomycetes</taxon>
        <taxon>Eurotiomycetidae</taxon>
        <taxon>Eurotiales</taxon>
        <taxon>Aspergillaceae</taxon>
        <taxon>Aspergillus</taxon>
        <taxon>Aspergillus subgen. Circumdati</taxon>
    </lineage>
</organism>
<dbReference type="VEuPathDB" id="FungiDB:ASPFODRAFT_63940"/>
<evidence type="ECO:0000313" key="1">
    <source>
        <dbReference type="EMBL" id="OJZ82764.1"/>
    </source>
</evidence>
<name>A0A1M3T7M5_ASPLC</name>
<reference evidence="2" key="1">
    <citation type="journal article" date="2017" name="Genome Biol.">
        <title>Comparative genomics reveals high biological diversity and specific adaptations in the industrially and medically important fungal genus Aspergillus.</title>
        <authorList>
            <person name="de Vries R.P."/>
            <person name="Riley R."/>
            <person name="Wiebenga A."/>
            <person name="Aguilar-Osorio G."/>
            <person name="Amillis S."/>
            <person name="Uchima C.A."/>
            <person name="Anderluh G."/>
            <person name="Asadollahi M."/>
            <person name="Askin M."/>
            <person name="Barry K."/>
            <person name="Battaglia E."/>
            <person name="Bayram O."/>
            <person name="Benocci T."/>
            <person name="Braus-Stromeyer S.A."/>
            <person name="Caldana C."/>
            <person name="Canovas D."/>
            <person name="Cerqueira G.C."/>
            <person name="Chen F."/>
            <person name="Chen W."/>
            <person name="Choi C."/>
            <person name="Clum A."/>
            <person name="Dos Santos R.A."/>
            <person name="Damasio A.R."/>
            <person name="Diallinas G."/>
            <person name="Emri T."/>
            <person name="Fekete E."/>
            <person name="Flipphi M."/>
            <person name="Freyberg S."/>
            <person name="Gallo A."/>
            <person name="Gournas C."/>
            <person name="Habgood R."/>
            <person name="Hainaut M."/>
            <person name="Harispe M.L."/>
            <person name="Henrissat B."/>
            <person name="Hilden K.S."/>
            <person name="Hope R."/>
            <person name="Hossain A."/>
            <person name="Karabika E."/>
            <person name="Karaffa L."/>
            <person name="Karanyi Z."/>
            <person name="Krasevec N."/>
            <person name="Kuo A."/>
            <person name="Kusch H."/>
            <person name="LaButti K."/>
            <person name="Lagendijk E.L."/>
            <person name="Lapidus A."/>
            <person name="Levasseur A."/>
            <person name="Lindquist E."/>
            <person name="Lipzen A."/>
            <person name="Logrieco A.F."/>
            <person name="MacCabe A."/>
            <person name="Maekelae M.R."/>
            <person name="Malavazi I."/>
            <person name="Melin P."/>
            <person name="Meyer V."/>
            <person name="Mielnichuk N."/>
            <person name="Miskei M."/>
            <person name="Molnar A.P."/>
            <person name="Mule G."/>
            <person name="Ngan C.Y."/>
            <person name="Orejas M."/>
            <person name="Orosz E."/>
            <person name="Ouedraogo J.P."/>
            <person name="Overkamp K.M."/>
            <person name="Park H.-S."/>
            <person name="Perrone G."/>
            <person name="Piumi F."/>
            <person name="Punt P.J."/>
            <person name="Ram A.F."/>
            <person name="Ramon A."/>
            <person name="Rauscher S."/>
            <person name="Record E."/>
            <person name="Riano-Pachon D.M."/>
            <person name="Robert V."/>
            <person name="Roehrig J."/>
            <person name="Ruller R."/>
            <person name="Salamov A."/>
            <person name="Salih N.S."/>
            <person name="Samson R.A."/>
            <person name="Sandor E."/>
            <person name="Sanguinetti M."/>
            <person name="Schuetze T."/>
            <person name="Sepcic K."/>
            <person name="Shelest E."/>
            <person name="Sherlock G."/>
            <person name="Sophianopoulou V."/>
            <person name="Squina F.M."/>
            <person name="Sun H."/>
            <person name="Susca A."/>
            <person name="Todd R.B."/>
            <person name="Tsang A."/>
            <person name="Unkles S.E."/>
            <person name="van de Wiele N."/>
            <person name="van Rossen-Uffink D."/>
            <person name="Oliveira J.V."/>
            <person name="Vesth T.C."/>
            <person name="Visser J."/>
            <person name="Yu J.-H."/>
            <person name="Zhou M."/>
            <person name="Andersen M.R."/>
            <person name="Archer D.B."/>
            <person name="Baker S.E."/>
            <person name="Benoit I."/>
            <person name="Brakhage A.A."/>
            <person name="Braus G.H."/>
            <person name="Fischer R."/>
            <person name="Frisvad J.C."/>
            <person name="Goldman G.H."/>
            <person name="Houbraken J."/>
            <person name="Oakley B."/>
            <person name="Pocsi I."/>
            <person name="Scazzocchio C."/>
            <person name="Seiboth B."/>
            <person name="vanKuyk P.A."/>
            <person name="Wortman J."/>
            <person name="Dyer P.S."/>
            <person name="Grigoriev I.V."/>
        </authorList>
    </citation>
    <scope>NUCLEOTIDE SEQUENCE [LARGE SCALE GENOMIC DNA]</scope>
    <source>
        <strain evidence="2">CBS 106.47</strain>
    </source>
</reference>
<sequence length="138" mass="15180">MDVFLALPAKRWRGITVKTGRVVNTIMVSKNEWTGFQIPGWKAAAISFAHREMRSQCETPGVDHHIERPGNWSRTDGEAPPLGLPFAPHVLDVGQHQWLLILKNCPASKQSGAMSPLHQAANSLTESFRGVQVGLTFG</sequence>
<dbReference type="EMBL" id="KV878247">
    <property type="protein sequence ID" value="OJZ82764.1"/>
    <property type="molecule type" value="Genomic_DNA"/>
</dbReference>